<dbReference type="Proteomes" id="UP000033710">
    <property type="component" value="Unassembled WGS sequence"/>
</dbReference>
<dbReference type="KEGG" id="ssck:SPSK_02515"/>
<organism evidence="1 2">
    <name type="scientific">Sporothrix schenckii 1099-18</name>
    <dbReference type="NCBI Taxonomy" id="1397361"/>
    <lineage>
        <taxon>Eukaryota</taxon>
        <taxon>Fungi</taxon>
        <taxon>Dikarya</taxon>
        <taxon>Ascomycota</taxon>
        <taxon>Pezizomycotina</taxon>
        <taxon>Sordariomycetes</taxon>
        <taxon>Sordariomycetidae</taxon>
        <taxon>Ophiostomatales</taxon>
        <taxon>Ophiostomataceae</taxon>
        <taxon>Sporothrix</taxon>
    </lineage>
</organism>
<proteinExistence type="predicted"/>
<dbReference type="EMBL" id="AXCR01000006">
    <property type="protein sequence ID" value="KJR86266.1"/>
    <property type="molecule type" value="Genomic_DNA"/>
</dbReference>
<name>A0A0F2MDP2_SPOSC</name>
<sequence>MPTLGSSSTPTWFEFDMLPPRVPLDALPAELLLDICKLVRTPKRVPQLPSRHPKNIETVREIDVSRNTAAAQSDLLAFSLTCRRLLSIAQPLLYAHPVTIGDEAKRRFELLCTTLRKYRDLVLFVKSIQLSATAVSGDGLGSTDGDAALLPNLKSVYMWIPSTFDEDEDDETTAREALKQPAYVPFPCHSLLLRGQYDKAYIDVSSGLFLDESGWLSKVQTLDLRAVDFTWSRGTLPRNRLGSLRTLRLWHSGMHVLNYKWLLRSMGHPPLSTVSICISDITEEEHRAYATAPPAGTPLYPLPVHLAVQALLPWATTLRCLTHVVTGHTPWPDRHWDLSKLTAFVALEFLWLESAYFYFNPSKAALTDILPPNLVTLRLSGVSLPAAALAHLRDAIVEEAKFLALARVTIDEQGFDLADANEKAVVQSLSLLHDAGIRVTALPQPLPGYEEPADEDDD</sequence>
<dbReference type="GeneID" id="27664661"/>
<dbReference type="OrthoDB" id="4589772at2759"/>
<protein>
    <submittedName>
        <fullName evidence="1">Uncharacterized protein</fullName>
    </submittedName>
</protein>
<evidence type="ECO:0000313" key="2">
    <source>
        <dbReference type="Proteomes" id="UP000033710"/>
    </source>
</evidence>
<reference evidence="1 2" key="2">
    <citation type="journal article" date="2015" name="Eukaryot. Cell">
        <title>Asexual propagation of a virulent clone complex in a human and feline outbreak of sporotrichosis.</title>
        <authorList>
            <person name="Teixeira Mde M."/>
            <person name="Rodrigues A.M."/>
            <person name="Tsui C.K."/>
            <person name="de Almeida L.G."/>
            <person name="Van Diepeningen A.D."/>
            <person name="van den Ende B.G."/>
            <person name="Fernandes G.F."/>
            <person name="Kano R."/>
            <person name="Hamelin R.C."/>
            <person name="Lopes-Bezerra L.M."/>
            <person name="Vasconcelos A.T."/>
            <person name="de Hoog S."/>
            <person name="de Camargo Z.P."/>
            <person name="Felipe M.S."/>
        </authorList>
    </citation>
    <scope>NUCLEOTIDE SEQUENCE [LARGE SCALE GENOMIC DNA]</scope>
    <source>
        <strain evidence="1 2">1099-18</strain>
    </source>
</reference>
<dbReference type="RefSeq" id="XP_016588942.1">
    <property type="nucleotide sequence ID" value="XM_016729384.1"/>
</dbReference>
<reference evidence="1 2" key="1">
    <citation type="journal article" date="2014" name="BMC Genomics">
        <title>Comparative genomics of the major fungal agents of human and animal Sporotrichosis: Sporothrix schenckii and Sporothrix brasiliensis.</title>
        <authorList>
            <person name="Teixeira M.M."/>
            <person name="de Almeida L.G."/>
            <person name="Kubitschek-Barreira P."/>
            <person name="Alves F.L."/>
            <person name="Kioshima E.S."/>
            <person name="Abadio A.K."/>
            <person name="Fernandes L."/>
            <person name="Derengowski L.S."/>
            <person name="Ferreira K.S."/>
            <person name="Souza R.C."/>
            <person name="Ruiz J.C."/>
            <person name="de Andrade N.C."/>
            <person name="Paes H.C."/>
            <person name="Nicola A.M."/>
            <person name="Albuquerque P."/>
            <person name="Gerber A.L."/>
            <person name="Martins V.P."/>
            <person name="Peconick L.D."/>
            <person name="Neto A.V."/>
            <person name="Chaucanez C.B."/>
            <person name="Silva P.A."/>
            <person name="Cunha O.L."/>
            <person name="de Oliveira F.F."/>
            <person name="dos Santos T.C."/>
            <person name="Barros A.L."/>
            <person name="Soares M.A."/>
            <person name="de Oliveira L.M."/>
            <person name="Marini M.M."/>
            <person name="Villalobos-Duno H."/>
            <person name="Cunha M.M."/>
            <person name="de Hoog S."/>
            <person name="da Silveira J.F."/>
            <person name="Henrissat B."/>
            <person name="Nino-Vega G.A."/>
            <person name="Cisalpino P.S."/>
            <person name="Mora-Montes H.M."/>
            <person name="Almeida S.R."/>
            <person name="Stajich J.E."/>
            <person name="Lopes-Bezerra L.M."/>
            <person name="Vasconcelos A.T."/>
            <person name="Felipe M.S."/>
        </authorList>
    </citation>
    <scope>NUCLEOTIDE SEQUENCE [LARGE SCALE GENOMIC DNA]</scope>
    <source>
        <strain evidence="1 2">1099-18</strain>
    </source>
</reference>
<accession>A0A0F2MDP2</accession>
<dbReference type="AlphaFoldDB" id="A0A0F2MDP2"/>
<comment type="caution">
    <text evidence="1">The sequence shown here is derived from an EMBL/GenBank/DDBJ whole genome shotgun (WGS) entry which is preliminary data.</text>
</comment>
<evidence type="ECO:0000313" key="1">
    <source>
        <dbReference type="EMBL" id="KJR86266.1"/>
    </source>
</evidence>
<dbReference type="VEuPathDB" id="FungiDB:SPSK_02515"/>
<gene>
    <name evidence="1" type="ORF">SPSK_02515</name>
</gene>